<name>A0A917CQ02_9GAMM</name>
<evidence type="ECO:0008006" key="5">
    <source>
        <dbReference type="Google" id="ProtNLM"/>
    </source>
</evidence>
<organism evidence="3 4">
    <name type="scientific">Marinicella pacifica</name>
    <dbReference type="NCBI Taxonomy" id="1171543"/>
    <lineage>
        <taxon>Bacteria</taxon>
        <taxon>Pseudomonadati</taxon>
        <taxon>Pseudomonadota</taxon>
        <taxon>Gammaproteobacteria</taxon>
        <taxon>Lysobacterales</taxon>
        <taxon>Marinicellaceae</taxon>
        <taxon>Marinicella</taxon>
    </lineage>
</organism>
<keyword evidence="4" id="KW-1185">Reference proteome</keyword>
<keyword evidence="1" id="KW-0472">Membrane</keyword>
<dbReference type="EMBL" id="BMEO01000005">
    <property type="protein sequence ID" value="GGF94814.1"/>
    <property type="molecule type" value="Genomic_DNA"/>
</dbReference>
<accession>A0A917CQ02</accession>
<evidence type="ECO:0000313" key="4">
    <source>
        <dbReference type="Proteomes" id="UP000605253"/>
    </source>
</evidence>
<feature type="transmembrane region" description="Helical" evidence="1">
    <location>
        <begin position="219"/>
        <end position="236"/>
    </location>
</feature>
<gene>
    <name evidence="3" type="ORF">GCM10011365_15170</name>
</gene>
<proteinExistence type="predicted"/>
<reference evidence="3" key="1">
    <citation type="journal article" date="2014" name="Int. J. Syst. Evol. Microbiol.">
        <title>Complete genome sequence of Corynebacterium casei LMG S-19264T (=DSM 44701T), isolated from a smear-ripened cheese.</title>
        <authorList>
            <consortium name="US DOE Joint Genome Institute (JGI-PGF)"/>
            <person name="Walter F."/>
            <person name="Albersmeier A."/>
            <person name="Kalinowski J."/>
            <person name="Ruckert C."/>
        </authorList>
    </citation>
    <scope>NUCLEOTIDE SEQUENCE</scope>
    <source>
        <strain evidence="3">CGMCC 1.12181</strain>
    </source>
</reference>
<reference evidence="3" key="2">
    <citation type="submission" date="2020-09" db="EMBL/GenBank/DDBJ databases">
        <authorList>
            <person name="Sun Q."/>
            <person name="Zhou Y."/>
        </authorList>
    </citation>
    <scope>NUCLEOTIDE SEQUENCE</scope>
    <source>
        <strain evidence="3">CGMCC 1.12181</strain>
    </source>
</reference>
<dbReference type="AlphaFoldDB" id="A0A917CQ02"/>
<protein>
    <recommendedName>
        <fullName evidence="5">Secreted protein</fullName>
    </recommendedName>
</protein>
<evidence type="ECO:0000256" key="2">
    <source>
        <dbReference type="SAM" id="SignalP"/>
    </source>
</evidence>
<evidence type="ECO:0000256" key="1">
    <source>
        <dbReference type="SAM" id="Phobius"/>
    </source>
</evidence>
<comment type="caution">
    <text evidence="3">The sequence shown here is derived from an EMBL/GenBank/DDBJ whole genome shotgun (WGS) entry which is preliminary data.</text>
</comment>
<dbReference type="Proteomes" id="UP000605253">
    <property type="component" value="Unassembled WGS sequence"/>
</dbReference>
<evidence type="ECO:0000313" key="3">
    <source>
        <dbReference type="EMBL" id="GGF94814.1"/>
    </source>
</evidence>
<keyword evidence="2" id="KW-0732">Signal</keyword>
<sequence>MKKRLFLVLVTLTFASSVAVAAKGDQPYGNQVLYSEGVYNPNQPASTPNSTVVLNLVENGGVASWDGLDDVDNVIENCISGSVITGVGFDNVTVESVGLSWLSEAVMLFSNSDGSADPNWISLTVGIGDDFAGTGTYGSGGVIDFTDNSLPDIVANGDGLFQIQFFESWDDVDGSIDANFTSGTLTIAGTDLVGTPGPGCNLLGAPAQPALPVPANNNFALFALLLSVLGLGFFAIRRYA</sequence>
<keyword evidence="1" id="KW-1133">Transmembrane helix</keyword>
<feature type="chain" id="PRO_5037227396" description="Secreted protein" evidence="2">
    <location>
        <begin position="22"/>
        <end position="240"/>
    </location>
</feature>
<feature type="signal peptide" evidence="2">
    <location>
        <begin position="1"/>
        <end position="21"/>
    </location>
</feature>
<keyword evidence="1" id="KW-0812">Transmembrane</keyword>
<dbReference type="RefSeq" id="WP_188365112.1">
    <property type="nucleotide sequence ID" value="NZ_BAABJF010000002.1"/>
</dbReference>